<evidence type="ECO:0000256" key="6">
    <source>
        <dbReference type="ARBA" id="ARBA00022777"/>
    </source>
</evidence>
<dbReference type="GO" id="GO:0005524">
    <property type="term" value="F:ATP binding"/>
    <property type="evidence" value="ECO:0007669"/>
    <property type="project" value="UniProtKB-KW"/>
</dbReference>
<dbReference type="RefSeq" id="WP_127485719.1">
    <property type="nucleotide sequence ID" value="NZ_CP022572.1"/>
</dbReference>
<dbReference type="PROSITE" id="PS50801">
    <property type="entry name" value="STAS"/>
    <property type="match status" value="1"/>
</dbReference>
<keyword evidence="4" id="KW-0808">Transferase</keyword>
<dbReference type="InterPro" id="IPR005467">
    <property type="entry name" value="His_kinase_dom"/>
</dbReference>
<dbReference type="EMBL" id="CP022572">
    <property type="protein sequence ID" value="AZU60930.1"/>
    <property type="molecule type" value="Genomic_DNA"/>
</dbReference>
<name>A0A3T0HUW7_9BACI</name>
<dbReference type="SUPFAM" id="SSF55874">
    <property type="entry name" value="ATPase domain of HSP90 chaperone/DNA topoisomerase II/histidine kinase"/>
    <property type="match status" value="1"/>
</dbReference>
<accession>A0A3T0HUW7</accession>
<dbReference type="Pfam" id="PF01740">
    <property type="entry name" value="STAS"/>
    <property type="match status" value="1"/>
</dbReference>
<dbReference type="STRING" id="1193713.GCA_001636315_03817"/>
<gene>
    <name evidence="11" type="ORF">CHR53_06425</name>
</gene>
<proteinExistence type="predicted"/>
<evidence type="ECO:0000256" key="7">
    <source>
        <dbReference type="ARBA" id="ARBA00022840"/>
    </source>
</evidence>
<evidence type="ECO:0000256" key="5">
    <source>
        <dbReference type="ARBA" id="ARBA00022741"/>
    </source>
</evidence>
<dbReference type="InterPro" id="IPR002645">
    <property type="entry name" value="STAS_dom"/>
</dbReference>
<dbReference type="EC" id="2.7.13.3" evidence="2"/>
<feature type="domain" description="Histidine kinase" evidence="9">
    <location>
        <begin position="29"/>
        <end position="231"/>
    </location>
</feature>
<evidence type="ECO:0000259" key="9">
    <source>
        <dbReference type="PROSITE" id="PS50109"/>
    </source>
</evidence>
<feature type="domain" description="STAS" evidence="10">
    <location>
        <begin position="400"/>
        <end position="512"/>
    </location>
</feature>
<dbReference type="Gene3D" id="1.10.287.130">
    <property type="match status" value="1"/>
</dbReference>
<comment type="catalytic activity">
    <reaction evidence="1">
        <text>ATP + protein L-histidine = ADP + protein N-phospho-L-histidine.</text>
        <dbReference type="EC" id="2.7.13.3"/>
    </reaction>
</comment>
<dbReference type="InterPro" id="IPR003594">
    <property type="entry name" value="HATPase_dom"/>
</dbReference>
<evidence type="ECO:0000256" key="8">
    <source>
        <dbReference type="ARBA" id="ARBA00023012"/>
    </source>
</evidence>
<dbReference type="Pfam" id="PF02518">
    <property type="entry name" value="HATPase_c"/>
    <property type="match status" value="1"/>
</dbReference>
<dbReference type="SMART" id="SM00387">
    <property type="entry name" value="HATPase_c"/>
    <property type="match status" value="1"/>
</dbReference>
<evidence type="ECO:0000256" key="3">
    <source>
        <dbReference type="ARBA" id="ARBA00022553"/>
    </source>
</evidence>
<evidence type="ECO:0000256" key="2">
    <source>
        <dbReference type="ARBA" id="ARBA00012438"/>
    </source>
</evidence>
<dbReference type="OrthoDB" id="2379721at2"/>
<dbReference type="Proteomes" id="UP000282892">
    <property type="component" value="Chromosome"/>
</dbReference>
<dbReference type="SUPFAM" id="SSF52091">
    <property type="entry name" value="SpoIIaa-like"/>
    <property type="match status" value="1"/>
</dbReference>
<reference evidence="11 12" key="1">
    <citation type="submission" date="2017-07" db="EMBL/GenBank/DDBJ databases">
        <title>The complete genome sequence of Bacillus mesonae strain H20-5, an efficient strain improving plant abiotic stress resistance.</title>
        <authorList>
            <person name="Kim S.Y."/>
            <person name="Song H."/>
            <person name="Sang M.K."/>
            <person name="Weon H.-Y."/>
            <person name="Song J."/>
        </authorList>
    </citation>
    <scope>NUCLEOTIDE SEQUENCE [LARGE SCALE GENOMIC DNA]</scope>
    <source>
        <strain evidence="11 12">H20-5</strain>
    </source>
</reference>
<dbReference type="PANTHER" id="PTHR43065:SF46">
    <property type="entry name" value="C4-DICARBOXYLATE TRANSPORT SENSOR PROTEIN DCTB"/>
    <property type="match status" value="1"/>
</dbReference>
<dbReference type="KEGG" id="nmk:CHR53_06425"/>
<keyword evidence="12" id="KW-1185">Reference proteome</keyword>
<dbReference type="InterPro" id="IPR036513">
    <property type="entry name" value="STAS_dom_sf"/>
</dbReference>
<dbReference type="Gene3D" id="3.30.565.10">
    <property type="entry name" value="Histidine kinase-like ATPase, C-terminal domain"/>
    <property type="match status" value="1"/>
</dbReference>
<dbReference type="CDD" id="cd00082">
    <property type="entry name" value="HisKA"/>
    <property type="match status" value="1"/>
</dbReference>
<dbReference type="InterPro" id="IPR003661">
    <property type="entry name" value="HisK_dim/P_dom"/>
</dbReference>
<keyword evidence="7" id="KW-0067">ATP-binding</keyword>
<dbReference type="InterPro" id="IPR004358">
    <property type="entry name" value="Sig_transdc_His_kin-like_C"/>
</dbReference>
<protein>
    <recommendedName>
        <fullName evidence="2">histidine kinase</fullName>
        <ecNumber evidence="2">2.7.13.3</ecNumber>
    </recommendedName>
</protein>
<keyword evidence="8" id="KW-0902">Two-component regulatory system</keyword>
<dbReference type="PANTHER" id="PTHR43065">
    <property type="entry name" value="SENSOR HISTIDINE KINASE"/>
    <property type="match status" value="1"/>
</dbReference>
<sequence length="518" mass="58825">MKSDLPAGRESSSDSHLSQLASVGQIAAGIAHEVKNPLTAVKGFLQLLQQEGNHEYIEIAQSELEHALSTLNDLLQVSKPDLEDEQMQTIYLSVELESILNLFQDKLYDINVITNFNDTNTGILGKKNQFKKAFFNLIKNAIESMDGKGTLTITQEALDGEVIVRVQDTGVGIPAEKLSLLGTPFFSTKPEGTGMGLTQVFSVVYRHGGKIIVDSKENYGTTFTIKMLQQSQLIRKGVKKLSLHYEDGYSIQDFFFRNRKEFEKRLLDEAINVKDKIEEIRKIGNINLLNNAHKLVLYVVEEQAHELIKFAKQEGVAWAKYSLTLAFKLEWVQAIRRTLWDFLYNYDLLSKTESHREAFYSREKNINELIDQFLSYFFISYSKYKDELLEQERKLVENLSVPIIPINEQICILPLIGQIDQQRINTIQNKVLTEIETNHIQTLILDLSGVANMEYEASNSFIKLIEGISMMGCKTILTGLRAEIVKSFISSGISAIQQAEFKGNLKQALNDVFFLKKT</sequence>
<dbReference type="GO" id="GO:0000155">
    <property type="term" value="F:phosphorelay sensor kinase activity"/>
    <property type="evidence" value="ECO:0007669"/>
    <property type="project" value="InterPro"/>
</dbReference>
<dbReference type="CDD" id="cd07041">
    <property type="entry name" value="STAS_RsbR_RsbS_like"/>
    <property type="match status" value="1"/>
</dbReference>
<dbReference type="InterPro" id="IPR036890">
    <property type="entry name" value="HATPase_C_sf"/>
</dbReference>
<dbReference type="PROSITE" id="PS50109">
    <property type="entry name" value="HIS_KIN"/>
    <property type="match status" value="1"/>
</dbReference>
<evidence type="ECO:0000259" key="10">
    <source>
        <dbReference type="PROSITE" id="PS50801"/>
    </source>
</evidence>
<evidence type="ECO:0000256" key="4">
    <source>
        <dbReference type="ARBA" id="ARBA00022679"/>
    </source>
</evidence>
<keyword evidence="5" id="KW-0547">Nucleotide-binding</keyword>
<dbReference type="Gene3D" id="3.30.750.24">
    <property type="entry name" value="STAS domain"/>
    <property type="match status" value="1"/>
</dbReference>
<dbReference type="SMART" id="SM00388">
    <property type="entry name" value="HisKA"/>
    <property type="match status" value="1"/>
</dbReference>
<evidence type="ECO:0000256" key="1">
    <source>
        <dbReference type="ARBA" id="ARBA00000085"/>
    </source>
</evidence>
<dbReference type="InterPro" id="IPR036097">
    <property type="entry name" value="HisK_dim/P_sf"/>
</dbReference>
<keyword evidence="6" id="KW-0418">Kinase</keyword>
<evidence type="ECO:0000313" key="12">
    <source>
        <dbReference type="Proteomes" id="UP000282892"/>
    </source>
</evidence>
<dbReference type="SUPFAM" id="SSF47384">
    <property type="entry name" value="Homodimeric domain of signal transducing histidine kinase"/>
    <property type="match status" value="1"/>
</dbReference>
<keyword evidence="3" id="KW-0597">Phosphoprotein</keyword>
<dbReference type="Pfam" id="PF00512">
    <property type="entry name" value="HisKA"/>
    <property type="match status" value="1"/>
</dbReference>
<dbReference type="AlphaFoldDB" id="A0A3T0HUW7"/>
<dbReference type="PRINTS" id="PR00344">
    <property type="entry name" value="BCTRLSENSOR"/>
</dbReference>
<organism evidence="11 12">
    <name type="scientific">Neobacillus mesonae</name>
    <dbReference type="NCBI Taxonomy" id="1193713"/>
    <lineage>
        <taxon>Bacteria</taxon>
        <taxon>Bacillati</taxon>
        <taxon>Bacillota</taxon>
        <taxon>Bacilli</taxon>
        <taxon>Bacillales</taxon>
        <taxon>Bacillaceae</taxon>
        <taxon>Neobacillus</taxon>
    </lineage>
</organism>
<evidence type="ECO:0000313" key="11">
    <source>
        <dbReference type="EMBL" id="AZU60930.1"/>
    </source>
</evidence>